<evidence type="ECO:0000313" key="7">
    <source>
        <dbReference type="EMBL" id="UQK58454.1"/>
    </source>
</evidence>
<dbReference type="Pfam" id="PF01119">
    <property type="entry name" value="DNA_mis_repair"/>
    <property type="match status" value="1"/>
</dbReference>
<keyword evidence="7" id="KW-0378">Hydrolase</keyword>
<dbReference type="Gene3D" id="3.30.1370.100">
    <property type="entry name" value="MutL, C-terminal domain, regulatory subdomain"/>
    <property type="match status" value="1"/>
</dbReference>
<dbReference type="EMBL" id="CP096649">
    <property type="protein sequence ID" value="UQK58454.1"/>
    <property type="molecule type" value="Genomic_DNA"/>
</dbReference>
<gene>
    <name evidence="4 7" type="primary">mutL</name>
    <name evidence="7" type="ORF">M1R53_04245</name>
</gene>
<dbReference type="GO" id="GO:0030983">
    <property type="term" value="F:mismatched DNA binding"/>
    <property type="evidence" value="ECO:0007669"/>
    <property type="project" value="InterPro"/>
</dbReference>
<dbReference type="Gene3D" id="3.30.1540.20">
    <property type="entry name" value="MutL, C-terminal domain, dimerisation subdomain"/>
    <property type="match status" value="1"/>
</dbReference>
<dbReference type="InterPro" id="IPR020667">
    <property type="entry name" value="DNA_mismatch_repair_MutL"/>
</dbReference>
<dbReference type="GO" id="GO:0005524">
    <property type="term" value="F:ATP binding"/>
    <property type="evidence" value="ECO:0007669"/>
    <property type="project" value="InterPro"/>
</dbReference>
<dbReference type="RefSeq" id="WP_249242094.1">
    <property type="nucleotide sequence ID" value="NZ_CP096649.1"/>
</dbReference>
<dbReference type="SUPFAM" id="SSF55874">
    <property type="entry name" value="ATPase domain of HSP90 chaperone/DNA topoisomerase II/histidine kinase"/>
    <property type="match status" value="1"/>
</dbReference>
<dbReference type="InterPro" id="IPR038973">
    <property type="entry name" value="MutL/Mlh/Pms-like"/>
</dbReference>
<dbReference type="SMART" id="SM00853">
    <property type="entry name" value="MutL_C"/>
    <property type="match status" value="1"/>
</dbReference>
<feature type="domain" description="MutL C-terminal dimerisation" evidence="5">
    <location>
        <begin position="462"/>
        <end position="605"/>
    </location>
</feature>
<reference evidence="7" key="1">
    <citation type="submission" date="2022-04" db="EMBL/GenBank/DDBJ databases">
        <title>Complete genome sequences of Ezakiella coagulans and Fenollaria massiliensis.</title>
        <authorList>
            <person name="France M.T."/>
            <person name="Clifford J."/>
            <person name="Narina S."/>
            <person name="Rutt L."/>
            <person name="Ravel J."/>
        </authorList>
    </citation>
    <scope>NUCLEOTIDE SEQUENCE</scope>
    <source>
        <strain evidence="7">C0061C2</strain>
    </source>
</reference>
<dbReference type="InterPro" id="IPR002099">
    <property type="entry name" value="MutL/Mlh/PMS"/>
</dbReference>
<feature type="domain" description="DNA mismatch repair protein S5" evidence="6">
    <location>
        <begin position="206"/>
        <end position="324"/>
    </location>
</feature>
<evidence type="ECO:0000313" key="8">
    <source>
        <dbReference type="Proteomes" id="UP000831151"/>
    </source>
</evidence>
<dbReference type="InterPro" id="IPR042121">
    <property type="entry name" value="MutL_C_regsub"/>
</dbReference>
<dbReference type="NCBIfam" id="TIGR00585">
    <property type="entry name" value="mutl"/>
    <property type="match status" value="1"/>
</dbReference>
<dbReference type="InterPro" id="IPR014790">
    <property type="entry name" value="MutL_C"/>
</dbReference>
<proteinExistence type="inferred from homology"/>
<keyword evidence="2 4" id="KW-0227">DNA damage</keyword>
<keyword evidence="8" id="KW-1185">Reference proteome</keyword>
<dbReference type="Pfam" id="PF08676">
    <property type="entry name" value="MutL_C"/>
    <property type="match status" value="1"/>
</dbReference>
<evidence type="ECO:0000259" key="5">
    <source>
        <dbReference type="SMART" id="SM00853"/>
    </source>
</evidence>
<dbReference type="GO" id="GO:0016887">
    <property type="term" value="F:ATP hydrolysis activity"/>
    <property type="evidence" value="ECO:0007669"/>
    <property type="project" value="InterPro"/>
</dbReference>
<dbReference type="GO" id="GO:0006298">
    <property type="term" value="P:mismatch repair"/>
    <property type="evidence" value="ECO:0007669"/>
    <property type="project" value="UniProtKB-UniRule"/>
</dbReference>
<dbReference type="FunFam" id="3.30.565.10:FF:000003">
    <property type="entry name" value="DNA mismatch repair endonuclease MutL"/>
    <property type="match status" value="1"/>
</dbReference>
<protein>
    <recommendedName>
        <fullName evidence="4">DNA mismatch repair protein MutL</fullName>
    </recommendedName>
</protein>
<evidence type="ECO:0000256" key="4">
    <source>
        <dbReference type="HAMAP-Rule" id="MF_00149"/>
    </source>
</evidence>
<dbReference type="PANTHER" id="PTHR10073:SF12">
    <property type="entry name" value="DNA MISMATCH REPAIR PROTEIN MLH1"/>
    <property type="match status" value="1"/>
</dbReference>
<dbReference type="SUPFAM" id="SSF118116">
    <property type="entry name" value="DNA mismatch repair protein MutL"/>
    <property type="match status" value="1"/>
</dbReference>
<dbReference type="InterPro" id="IPR036890">
    <property type="entry name" value="HATPase_C_sf"/>
</dbReference>
<dbReference type="CDD" id="cd00782">
    <property type="entry name" value="MutL_Trans"/>
    <property type="match status" value="1"/>
</dbReference>
<dbReference type="InterPro" id="IPR020568">
    <property type="entry name" value="Ribosomal_Su5_D2-typ_SF"/>
</dbReference>
<dbReference type="GO" id="GO:0140664">
    <property type="term" value="F:ATP-dependent DNA damage sensor activity"/>
    <property type="evidence" value="ECO:0007669"/>
    <property type="project" value="InterPro"/>
</dbReference>
<dbReference type="InterPro" id="IPR014762">
    <property type="entry name" value="DNA_mismatch_repair_CS"/>
</dbReference>
<comment type="function">
    <text evidence="4">This protein is involved in the repair of mismatches in DNA. It is required for dam-dependent methyl-directed DNA mismatch repair. May act as a 'molecular matchmaker', a protein that promotes the formation of a stable complex between two or more DNA-binding proteins in an ATP-dependent manner without itself being part of a final effector complex.</text>
</comment>
<organism evidence="7 8">
    <name type="scientific">Fenollaria massiliensis</name>
    <dbReference type="NCBI Taxonomy" id="938288"/>
    <lineage>
        <taxon>Bacteria</taxon>
        <taxon>Bacillati</taxon>
        <taxon>Bacillota</taxon>
        <taxon>Clostridia</taxon>
        <taxon>Eubacteriales</taxon>
        <taxon>Fenollaria</taxon>
    </lineage>
</organism>
<dbReference type="GO" id="GO:0032300">
    <property type="term" value="C:mismatch repair complex"/>
    <property type="evidence" value="ECO:0007669"/>
    <property type="project" value="InterPro"/>
</dbReference>
<dbReference type="AlphaFoldDB" id="A0A9E7DI55"/>
<keyword evidence="7" id="KW-0255">Endonuclease</keyword>
<dbReference type="CDD" id="cd16926">
    <property type="entry name" value="HATPase_MutL-MLH-PMS-like"/>
    <property type="match status" value="1"/>
</dbReference>
<keyword evidence="3 4" id="KW-0234">DNA repair</keyword>
<evidence type="ECO:0000256" key="1">
    <source>
        <dbReference type="ARBA" id="ARBA00006082"/>
    </source>
</evidence>
<dbReference type="SMART" id="SM01340">
    <property type="entry name" value="DNA_mis_repair"/>
    <property type="match status" value="1"/>
</dbReference>
<dbReference type="Pfam" id="PF13589">
    <property type="entry name" value="HATPase_c_3"/>
    <property type="match status" value="1"/>
</dbReference>
<dbReference type="KEGG" id="fms:M1R53_04245"/>
<evidence type="ECO:0000256" key="2">
    <source>
        <dbReference type="ARBA" id="ARBA00022763"/>
    </source>
</evidence>
<dbReference type="HAMAP" id="MF_00149">
    <property type="entry name" value="DNA_mis_repair"/>
    <property type="match status" value="1"/>
</dbReference>
<keyword evidence="7" id="KW-0540">Nuclease</keyword>
<accession>A0A9E7DI55</accession>
<dbReference type="InterPro" id="IPR042120">
    <property type="entry name" value="MutL_C_dimsub"/>
</dbReference>
<dbReference type="Proteomes" id="UP000831151">
    <property type="component" value="Chromosome"/>
</dbReference>
<dbReference type="SUPFAM" id="SSF54211">
    <property type="entry name" value="Ribosomal protein S5 domain 2-like"/>
    <property type="match status" value="1"/>
</dbReference>
<dbReference type="Gene3D" id="3.30.230.10">
    <property type="match status" value="1"/>
</dbReference>
<sequence>MIKVLSKETVDKIAAGEVIERPVSVVKELVENSIDAGATNIIIKIYDGGKRKISISDNGSGINREDVNLAFIKHSTSKIENVDDLYRIHTMGFRGEALASIKAISNVSLISKTEEEEIGSKISFFNGNKRIENISTNKGTSIIVEDIFYNIPARKKFLKKDTYESNLINDLLYKLAIANPAIGFKYMNNDKVIFDLFSNQSLYERINSLYGYDTAINMKEVNISSDKFKIRGYISNNLLYRSNKKNQLLYINNRTVRNETINKVINEAYKSTIPLNRFPVFFLFIDIDPSMLDVNIHPAKTEVKIQDMDELLVLLNSNLKRIINNDVELKIAFSDKKDEREEETKLNIVEKDEEKSDDAVKITYEEDINDIDNTNYAKSNDDIYDDEFTEGEINNLDENNADIPVFDDEEFINDINLLQDRNNNIKESKQNYEEFLIFDDEAKEDNNKILMDDINILDAYKIEGVLFNTFILLYDYNNDFVVMIDQHAAHERILYEEFTEKFRNSKVNSQFIEAVSPVKLTVNEEETIKENMALLNKFGFTIDIYPDHNVVVRSMPIIFGGNYSLDLIKDIIGILDDEKTNIYDYKVEKIMKYACKNAIKAGDKISNIEIDKLIEDLKKCKYPTTCPHGRPSMVILKKNMIEKMFFRIQ</sequence>
<dbReference type="PANTHER" id="PTHR10073">
    <property type="entry name" value="DNA MISMATCH REPAIR PROTEIN MLH, PMS, MUTL"/>
    <property type="match status" value="1"/>
</dbReference>
<evidence type="ECO:0000259" key="6">
    <source>
        <dbReference type="SMART" id="SM01340"/>
    </source>
</evidence>
<name>A0A9E7DI55_9FIRM</name>
<comment type="similarity">
    <text evidence="1 4">Belongs to the DNA mismatch repair MutL/HexB family.</text>
</comment>
<evidence type="ECO:0000256" key="3">
    <source>
        <dbReference type="ARBA" id="ARBA00023204"/>
    </source>
</evidence>
<dbReference type="InterPro" id="IPR014721">
    <property type="entry name" value="Ribsml_uS5_D2-typ_fold_subgr"/>
</dbReference>
<dbReference type="PROSITE" id="PS00058">
    <property type="entry name" value="DNA_MISMATCH_REPAIR_1"/>
    <property type="match status" value="1"/>
</dbReference>
<dbReference type="Gene3D" id="3.30.565.10">
    <property type="entry name" value="Histidine kinase-like ATPase, C-terminal domain"/>
    <property type="match status" value="1"/>
</dbReference>
<dbReference type="InterPro" id="IPR013507">
    <property type="entry name" value="DNA_mismatch_S5_2-like"/>
</dbReference>
<dbReference type="GO" id="GO:0004519">
    <property type="term" value="F:endonuclease activity"/>
    <property type="evidence" value="ECO:0007669"/>
    <property type="project" value="UniProtKB-KW"/>
</dbReference>
<dbReference type="InterPro" id="IPR037198">
    <property type="entry name" value="MutL_C_sf"/>
</dbReference>